<comment type="similarity">
    <text evidence="1 6">Belongs to the FGGY kinase family.</text>
</comment>
<dbReference type="EMBL" id="JAUSVX010000010">
    <property type="protein sequence ID" value="MDQ0471884.1"/>
    <property type="molecule type" value="Genomic_DNA"/>
</dbReference>
<feature type="domain" description="Carbohydrate kinase FGGY C-terminal" evidence="8">
    <location>
        <begin position="254"/>
        <end position="436"/>
    </location>
</feature>
<evidence type="ECO:0000256" key="3">
    <source>
        <dbReference type="ARBA" id="ARBA00022741"/>
    </source>
</evidence>
<dbReference type="Pfam" id="PF02782">
    <property type="entry name" value="FGGY_C"/>
    <property type="match status" value="1"/>
</dbReference>
<dbReference type="CDD" id="cd07809">
    <property type="entry name" value="ASKHA_NBD_FGGY_BaXK-like"/>
    <property type="match status" value="1"/>
</dbReference>
<feature type="domain" description="Carbohydrate kinase FGGY N-terminal" evidence="7">
    <location>
        <begin position="6"/>
        <end position="245"/>
    </location>
</feature>
<keyword evidence="6" id="KW-0859">Xylose metabolism</keyword>
<name>A0ABU0JF35_9HYPH</name>
<dbReference type="Proteomes" id="UP001242480">
    <property type="component" value="Unassembled WGS sequence"/>
</dbReference>
<dbReference type="InterPro" id="IPR006000">
    <property type="entry name" value="Xylulokinase"/>
</dbReference>
<evidence type="ECO:0000256" key="6">
    <source>
        <dbReference type="RuleBase" id="RU364073"/>
    </source>
</evidence>
<evidence type="ECO:0000259" key="8">
    <source>
        <dbReference type="Pfam" id="PF02782"/>
    </source>
</evidence>
<dbReference type="InterPro" id="IPR000577">
    <property type="entry name" value="Carb_kinase_FGGY"/>
</dbReference>
<dbReference type="GO" id="GO:0004856">
    <property type="term" value="F:D-xylulokinase activity"/>
    <property type="evidence" value="ECO:0007669"/>
    <property type="project" value="UniProtKB-EC"/>
</dbReference>
<dbReference type="EC" id="2.7.1.17" evidence="6"/>
<dbReference type="Pfam" id="PF00370">
    <property type="entry name" value="FGGY_N"/>
    <property type="match status" value="1"/>
</dbReference>
<sequence>MARDLVAGIDSSTQSCTVQLRRLDDGSVVAEARAPHPPTTPPLSEQVPEAWREALEACLSQLKHHLPRIAALSVGGQGHGLVMLDEAGRSLRPAKLWNDTQSAADAERLLTAWPAAEWARRTGSVPAPALTVSKLAWTERNHPGLVAKARHIMLPFDYLVFRLAGHAVTERGGSSGTGYFNPFDNIWDFELADLAVPGIDWRAKLPDIVASNARAGIVCEDAGLGALAGAVVGAGTGDNMTAALGLNVREGDTVISLGTSGTIYGRCRTGVQDASGAINGYADAANGFLPMVTTLNAAKVTDAVRRLLDLSFEAFDELALSAPPGAEGLVLLPYFDGERTPNLPDATGTLLGLRSNLTRAGMARAAVEGVLCGLLEGGDILSRHGVPQDGRLILTGGAARSKAYRQVLADLTGRPVWIGSLTEAAAAGAAVQAAAALSAAPTDQVAAAWAPRLEIAAEPAGTDGAAVRQAYRQAAAAFGATRSQGST</sequence>
<dbReference type="PANTHER" id="PTHR43095">
    <property type="entry name" value="SUGAR KINASE"/>
    <property type="match status" value="1"/>
</dbReference>
<protein>
    <recommendedName>
        <fullName evidence="6">Xylulose kinase</fullName>
        <shortName evidence="6">Xylulokinase</shortName>
        <ecNumber evidence="6">2.7.1.17</ecNumber>
    </recommendedName>
</protein>
<evidence type="ECO:0000256" key="4">
    <source>
        <dbReference type="ARBA" id="ARBA00022777"/>
    </source>
</evidence>
<keyword evidence="2 6" id="KW-0808">Transferase</keyword>
<reference evidence="9 10" key="1">
    <citation type="submission" date="2023-07" db="EMBL/GenBank/DDBJ databases">
        <title>Genomic Encyclopedia of Type Strains, Phase IV (KMG-IV): sequencing the most valuable type-strain genomes for metagenomic binning, comparative biology and taxonomic classification.</title>
        <authorList>
            <person name="Goeker M."/>
        </authorList>
    </citation>
    <scope>NUCLEOTIDE SEQUENCE [LARGE SCALE GENOMIC DNA]</scope>
    <source>
        <strain evidence="9 10">DSM 19619</strain>
    </source>
</reference>
<organism evidence="9 10">
    <name type="scientific">Labrys wisconsinensis</name>
    <dbReference type="NCBI Taxonomy" id="425677"/>
    <lineage>
        <taxon>Bacteria</taxon>
        <taxon>Pseudomonadati</taxon>
        <taxon>Pseudomonadota</taxon>
        <taxon>Alphaproteobacteria</taxon>
        <taxon>Hyphomicrobiales</taxon>
        <taxon>Xanthobacteraceae</taxon>
        <taxon>Labrys</taxon>
    </lineage>
</organism>
<dbReference type="PIRSF" id="PIRSF000538">
    <property type="entry name" value="GlpK"/>
    <property type="match status" value="1"/>
</dbReference>
<keyword evidence="6" id="KW-0119">Carbohydrate metabolism</keyword>
<comment type="caution">
    <text evidence="9">The sequence shown here is derived from an EMBL/GenBank/DDBJ whole genome shotgun (WGS) entry which is preliminary data.</text>
</comment>
<dbReference type="Gene3D" id="3.30.420.40">
    <property type="match status" value="2"/>
</dbReference>
<keyword evidence="10" id="KW-1185">Reference proteome</keyword>
<dbReference type="InterPro" id="IPR050406">
    <property type="entry name" value="FGGY_Carb_Kinase"/>
</dbReference>
<evidence type="ECO:0000313" key="10">
    <source>
        <dbReference type="Proteomes" id="UP001242480"/>
    </source>
</evidence>
<dbReference type="InterPro" id="IPR018484">
    <property type="entry name" value="FGGY_N"/>
</dbReference>
<gene>
    <name evidence="6" type="primary">xylB</name>
    <name evidence="9" type="ORF">QO011_004911</name>
</gene>
<dbReference type="SUPFAM" id="SSF53067">
    <property type="entry name" value="Actin-like ATPase domain"/>
    <property type="match status" value="2"/>
</dbReference>
<keyword evidence="5 6" id="KW-0067">ATP-binding</keyword>
<dbReference type="PANTHER" id="PTHR43095:SF5">
    <property type="entry name" value="XYLULOSE KINASE"/>
    <property type="match status" value="1"/>
</dbReference>
<keyword evidence="4 6" id="KW-0418">Kinase</keyword>
<keyword evidence="3 6" id="KW-0547">Nucleotide-binding</keyword>
<dbReference type="InterPro" id="IPR018485">
    <property type="entry name" value="FGGY_C"/>
</dbReference>
<evidence type="ECO:0000313" key="9">
    <source>
        <dbReference type="EMBL" id="MDQ0471884.1"/>
    </source>
</evidence>
<dbReference type="InterPro" id="IPR043129">
    <property type="entry name" value="ATPase_NBD"/>
</dbReference>
<comment type="catalytic activity">
    <reaction evidence="6">
        <text>D-xylulose + ATP = D-xylulose 5-phosphate + ADP + H(+)</text>
        <dbReference type="Rhea" id="RHEA:10964"/>
        <dbReference type="ChEBI" id="CHEBI:15378"/>
        <dbReference type="ChEBI" id="CHEBI:17140"/>
        <dbReference type="ChEBI" id="CHEBI:30616"/>
        <dbReference type="ChEBI" id="CHEBI:57737"/>
        <dbReference type="ChEBI" id="CHEBI:456216"/>
        <dbReference type="EC" id="2.7.1.17"/>
    </reaction>
</comment>
<proteinExistence type="inferred from homology"/>
<accession>A0ABU0JF35</accession>
<dbReference type="NCBIfam" id="TIGR01312">
    <property type="entry name" value="XylB"/>
    <property type="match status" value="1"/>
</dbReference>
<evidence type="ECO:0000256" key="2">
    <source>
        <dbReference type="ARBA" id="ARBA00022679"/>
    </source>
</evidence>
<evidence type="ECO:0000256" key="5">
    <source>
        <dbReference type="ARBA" id="ARBA00022840"/>
    </source>
</evidence>
<evidence type="ECO:0000259" key="7">
    <source>
        <dbReference type="Pfam" id="PF00370"/>
    </source>
</evidence>
<dbReference type="RefSeq" id="WP_307277766.1">
    <property type="nucleotide sequence ID" value="NZ_JAUSVX010000010.1"/>
</dbReference>
<evidence type="ECO:0000256" key="1">
    <source>
        <dbReference type="ARBA" id="ARBA00009156"/>
    </source>
</evidence>